<evidence type="ECO:0000256" key="3">
    <source>
        <dbReference type="ARBA" id="ARBA00022490"/>
    </source>
</evidence>
<dbReference type="GO" id="GO:0050821">
    <property type="term" value="P:protein stabilization"/>
    <property type="evidence" value="ECO:0007669"/>
    <property type="project" value="EnsemblFungi"/>
</dbReference>
<dbReference type="EMBL" id="KV454004">
    <property type="protein sequence ID" value="ODQ45623.1"/>
    <property type="molecule type" value="Genomic_DNA"/>
</dbReference>
<feature type="compositionally biased region" description="Basic and acidic residues" evidence="7">
    <location>
        <begin position="222"/>
        <end position="231"/>
    </location>
</feature>
<dbReference type="AlphaFoldDB" id="A0A1E3NJU8"/>
<dbReference type="SMART" id="SM01070">
    <property type="entry name" value="CDC37_M"/>
    <property type="match status" value="1"/>
</dbReference>
<reference evidence="11 12" key="1">
    <citation type="journal article" date="2016" name="Proc. Natl. Acad. Sci. U.S.A.">
        <title>Comparative genomics of biotechnologically important yeasts.</title>
        <authorList>
            <person name="Riley R."/>
            <person name="Haridas S."/>
            <person name="Wolfe K.H."/>
            <person name="Lopes M.R."/>
            <person name="Hittinger C.T."/>
            <person name="Goeker M."/>
            <person name="Salamov A.A."/>
            <person name="Wisecaver J.H."/>
            <person name="Long T.M."/>
            <person name="Calvey C.H."/>
            <person name="Aerts A.L."/>
            <person name="Barry K.W."/>
            <person name="Choi C."/>
            <person name="Clum A."/>
            <person name="Coughlan A.Y."/>
            <person name="Deshpande S."/>
            <person name="Douglass A.P."/>
            <person name="Hanson S.J."/>
            <person name="Klenk H.-P."/>
            <person name="LaButti K.M."/>
            <person name="Lapidus A."/>
            <person name="Lindquist E.A."/>
            <person name="Lipzen A.M."/>
            <person name="Meier-Kolthoff J.P."/>
            <person name="Ohm R.A."/>
            <person name="Otillar R.P."/>
            <person name="Pangilinan J.L."/>
            <person name="Peng Y."/>
            <person name="Rokas A."/>
            <person name="Rosa C.A."/>
            <person name="Scheuner C."/>
            <person name="Sibirny A.A."/>
            <person name="Slot J.C."/>
            <person name="Stielow J.B."/>
            <person name="Sun H."/>
            <person name="Kurtzman C.P."/>
            <person name="Blackwell M."/>
            <person name="Grigoriev I.V."/>
            <person name="Jeffries T.W."/>
        </authorList>
    </citation>
    <scope>NUCLEOTIDE SEQUENCE [LARGE SCALE GENOMIC DNA]</scope>
    <source>
        <strain evidence="11 12">NRRL Y-2026</strain>
    </source>
</reference>
<keyword evidence="6" id="KW-0175">Coiled coil</keyword>
<organism evidence="11 12">
    <name type="scientific">Pichia membranifaciens NRRL Y-2026</name>
    <dbReference type="NCBI Taxonomy" id="763406"/>
    <lineage>
        <taxon>Eukaryota</taxon>
        <taxon>Fungi</taxon>
        <taxon>Dikarya</taxon>
        <taxon>Ascomycota</taxon>
        <taxon>Saccharomycotina</taxon>
        <taxon>Pichiomycetes</taxon>
        <taxon>Pichiales</taxon>
        <taxon>Pichiaceae</taxon>
        <taxon>Pichia</taxon>
    </lineage>
</organism>
<dbReference type="InterPro" id="IPR004918">
    <property type="entry name" value="Cdc37"/>
</dbReference>
<dbReference type="Pfam" id="PF03234">
    <property type="entry name" value="CDC37_N"/>
    <property type="match status" value="1"/>
</dbReference>
<evidence type="ECO:0000313" key="12">
    <source>
        <dbReference type="Proteomes" id="UP000094455"/>
    </source>
</evidence>
<comment type="subcellular location">
    <subcellularLocation>
        <location evidence="1">Cytoplasm</location>
    </subcellularLocation>
</comment>
<dbReference type="GO" id="GO:0038066">
    <property type="term" value="P:p38MAPK cascade"/>
    <property type="evidence" value="ECO:0007669"/>
    <property type="project" value="EnsemblFungi"/>
</dbReference>
<dbReference type="GO" id="GO:0031072">
    <property type="term" value="F:heat shock protein binding"/>
    <property type="evidence" value="ECO:0007669"/>
    <property type="project" value="TreeGrafter"/>
</dbReference>
<proteinExistence type="inferred from homology"/>
<evidence type="ECO:0000256" key="6">
    <source>
        <dbReference type="SAM" id="Coils"/>
    </source>
</evidence>
<dbReference type="SMART" id="SM01069">
    <property type="entry name" value="CDC37_C"/>
    <property type="match status" value="1"/>
</dbReference>
<feature type="compositionally biased region" description="Low complexity" evidence="7">
    <location>
        <begin position="190"/>
        <end position="214"/>
    </location>
</feature>
<feature type="domain" description="Cdc37 N-terminal" evidence="10">
    <location>
        <begin position="2"/>
        <end position="182"/>
    </location>
</feature>
<keyword evidence="4" id="KW-0143">Chaperone</keyword>
<feature type="region of interest" description="Disordered" evidence="7">
    <location>
        <begin position="190"/>
        <end position="232"/>
    </location>
</feature>
<feature type="domain" description="Cdc37 Hsp90 binding" evidence="9">
    <location>
        <begin position="185"/>
        <end position="376"/>
    </location>
</feature>
<evidence type="ECO:0000259" key="10">
    <source>
        <dbReference type="SMART" id="SM01071"/>
    </source>
</evidence>
<evidence type="ECO:0000259" key="9">
    <source>
        <dbReference type="SMART" id="SM01070"/>
    </source>
</evidence>
<dbReference type="Proteomes" id="UP000094455">
    <property type="component" value="Unassembled WGS sequence"/>
</dbReference>
<dbReference type="GO" id="GO:0006457">
    <property type="term" value="P:protein folding"/>
    <property type="evidence" value="ECO:0007669"/>
    <property type="project" value="TreeGrafter"/>
</dbReference>
<comment type="similarity">
    <text evidence="2">Belongs to the CDC37 family.</text>
</comment>
<keyword evidence="12" id="KW-1185">Reference proteome</keyword>
<dbReference type="GO" id="GO:0043410">
    <property type="term" value="P:positive regulation of MAPK cascade"/>
    <property type="evidence" value="ECO:0007669"/>
    <property type="project" value="EnsemblFungi"/>
</dbReference>
<dbReference type="Gene3D" id="1.20.58.610">
    <property type="entry name" value="Cdc37, Hsp90 binding domain"/>
    <property type="match status" value="1"/>
</dbReference>
<keyword evidence="3" id="KW-0963">Cytoplasm</keyword>
<feature type="domain" description="Cdc37 C-terminal" evidence="8">
    <location>
        <begin position="399"/>
        <end position="492"/>
    </location>
</feature>
<dbReference type="InterPro" id="IPR013874">
    <property type="entry name" value="Cdc37_Hsp90-bd"/>
</dbReference>
<dbReference type="Pfam" id="PF08565">
    <property type="entry name" value="CDC37_M"/>
    <property type="match status" value="1"/>
</dbReference>
<evidence type="ECO:0000256" key="7">
    <source>
        <dbReference type="SAM" id="MobiDB-lite"/>
    </source>
</evidence>
<evidence type="ECO:0000313" key="11">
    <source>
        <dbReference type="EMBL" id="ODQ45623.1"/>
    </source>
</evidence>
<dbReference type="PANTHER" id="PTHR12800:SF4">
    <property type="entry name" value="HSP90 CO-CHAPERONE CDC37"/>
    <property type="match status" value="1"/>
</dbReference>
<evidence type="ECO:0000256" key="4">
    <source>
        <dbReference type="ARBA" id="ARBA00023186"/>
    </source>
</evidence>
<dbReference type="PANTHER" id="PTHR12800">
    <property type="entry name" value="CDC37-RELATED"/>
    <property type="match status" value="1"/>
</dbReference>
<dbReference type="GO" id="GO:0051087">
    <property type="term" value="F:protein-folding chaperone binding"/>
    <property type="evidence" value="ECO:0007669"/>
    <property type="project" value="TreeGrafter"/>
</dbReference>
<dbReference type="GO" id="GO:0071474">
    <property type="term" value="P:cellular hyperosmotic response"/>
    <property type="evidence" value="ECO:0007669"/>
    <property type="project" value="EnsemblFungi"/>
</dbReference>
<gene>
    <name evidence="11" type="ORF">PICMEDRAFT_73139</name>
</gene>
<dbReference type="RefSeq" id="XP_019016736.1">
    <property type="nucleotide sequence ID" value="XM_019164392.1"/>
</dbReference>
<evidence type="ECO:0000256" key="1">
    <source>
        <dbReference type="ARBA" id="ARBA00004496"/>
    </source>
</evidence>
<dbReference type="SMART" id="SM01071">
    <property type="entry name" value="CDC37_N"/>
    <property type="match status" value="1"/>
</dbReference>
<evidence type="ECO:0000256" key="5">
    <source>
        <dbReference type="ARBA" id="ARBA00031396"/>
    </source>
</evidence>
<name>A0A1E3NJU8_9ASCO</name>
<dbReference type="GO" id="GO:0019901">
    <property type="term" value="F:protein kinase binding"/>
    <property type="evidence" value="ECO:0007669"/>
    <property type="project" value="InterPro"/>
</dbReference>
<dbReference type="GeneID" id="30181079"/>
<dbReference type="SUPFAM" id="SSF101391">
    <property type="entry name" value="Hsp90 co-chaperone CDC37"/>
    <property type="match status" value="1"/>
</dbReference>
<dbReference type="OrthoDB" id="440202at2759"/>
<dbReference type="InterPro" id="IPR013855">
    <property type="entry name" value="Cdc37_N_dom"/>
</dbReference>
<dbReference type="GO" id="GO:0051082">
    <property type="term" value="F:unfolded protein binding"/>
    <property type="evidence" value="ECO:0007669"/>
    <property type="project" value="EnsemblFungi"/>
</dbReference>
<dbReference type="GO" id="GO:0005737">
    <property type="term" value="C:cytoplasm"/>
    <property type="evidence" value="ECO:0007669"/>
    <property type="project" value="UniProtKB-SubCell"/>
</dbReference>
<evidence type="ECO:0000259" key="8">
    <source>
        <dbReference type="SMART" id="SM01069"/>
    </source>
</evidence>
<evidence type="ECO:0000256" key="2">
    <source>
        <dbReference type="ARBA" id="ARBA00006222"/>
    </source>
</evidence>
<dbReference type="InterPro" id="IPR013873">
    <property type="entry name" value="Cdc37_C"/>
</dbReference>
<dbReference type="GO" id="GO:0030474">
    <property type="term" value="P:spindle pole body duplication"/>
    <property type="evidence" value="ECO:0007669"/>
    <property type="project" value="EnsemblFungi"/>
</dbReference>
<dbReference type="Pfam" id="PF08564">
    <property type="entry name" value="CDC37_C"/>
    <property type="match status" value="1"/>
</dbReference>
<dbReference type="InterPro" id="IPR038189">
    <property type="entry name" value="Cdc37_Hsp90-bd_sf"/>
</dbReference>
<dbReference type="GO" id="GO:0051726">
    <property type="term" value="P:regulation of cell cycle"/>
    <property type="evidence" value="ECO:0007669"/>
    <property type="project" value="EnsemblFungi"/>
</dbReference>
<dbReference type="STRING" id="763406.A0A1E3NJU8"/>
<protein>
    <recommendedName>
        <fullName evidence="5">Hsp90 chaperone protein kinase-targeting subunit</fullName>
    </recommendedName>
</protein>
<feature type="coiled-coil region" evidence="6">
    <location>
        <begin position="464"/>
        <end position="491"/>
    </location>
</feature>
<accession>A0A1E3NJU8</accession>
<sequence>MAIDYSKWDKLELSDDSDVEVHPNVDKNSFIRWKQRDIHEKRTQREQQIKGLQVQKEMYTQLNKRVDKMLAEFTDTQLGSEKERSKFLDERFDKTERCTLEAQAEDSPTYNEMVEDLFTQIETDLKKENADVSGTNIRKKVEEHREKIEAVLAQIDPKLKEFDQEKYSHITSDDIHDGWNTSFINKSKSEASPAASSSEPTKSSTPSSTANAKSVETINSPHAEKVVEKKPSKPISELGDLELLQETIDFSQLPTTKACGAYLLEHPFIACTHQKDALLMKAFDFQLNGDADLAKRTINKSMLLQFSADLLENPPNPQMPRDVRLQYVKQLFSQLEMDNTPGKIAYEQECHRMIEHVKNRCEIIKKEQEEEQAHGEGEYDEGVEQIQLRSVDPNSELIVNVPAKGTKEYEIYEKLPEKMKQALGTGSLDEVNKVFATIPIDEAEELLERFNECGVIGIQALLDNEKQFEELAENEKKFEQMRKAAEQVNINDKLNELKEELGDEDVVKTPM</sequence>
<dbReference type="GO" id="GO:0071852">
    <property type="term" value="P:fungal-type cell wall organization or biogenesis"/>
    <property type="evidence" value="ECO:0007669"/>
    <property type="project" value="EnsemblFungi"/>
</dbReference>